<dbReference type="InterPro" id="IPR011324">
    <property type="entry name" value="Cytotoxic_necrot_fac-like_cat"/>
</dbReference>
<evidence type="ECO:0000256" key="2">
    <source>
        <dbReference type="ARBA" id="ARBA00001947"/>
    </source>
</evidence>
<keyword evidence="15" id="KW-1185">Reference proteome</keyword>
<dbReference type="SUPFAM" id="SSF64438">
    <property type="entry name" value="CNF1/YfiH-like putative cysteine hydrolases"/>
    <property type="match status" value="1"/>
</dbReference>
<dbReference type="AlphaFoldDB" id="A0A2N5DSX4"/>
<keyword evidence="7" id="KW-0862">Zinc</keyword>
<comment type="catalytic activity">
    <reaction evidence="11">
        <text>adenosine + phosphate = alpha-D-ribose 1-phosphate + adenine</text>
        <dbReference type="Rhea" id="RHEA:27642"/>
        <dbReference type="ChEBI" id="CHEBI:16335"/>
        <dbReference type="ChEBI" id="CHEBI:16708"/>
        <dbReference type="ChEBI" id="CHEBI:43474"/>
        <dbReference type="ChEBI" id="CHEBI:57720"/>
        <dbReference type="EC" id="2.4.2.1"/>
    </reaction>
    <physiologicalReaction direction="left-to-right" evidence="11">
        <dbReference type="Rhea" id="RHEA:27643"/>
    </physiologicalReaction>
</comment>
<evidence type="ECO:0000313" key="14">
    <source>
        <dbReference type="EMBL" id="PLR29343.1"/>
    </source>
</evidence>
<evidence type="ECO:0000256" key="11">
    <source>
        <dbReference type="ARBA" id="ARBA00048968"/>
    </source>
</evidence>
<evidence type="ECO:0000256" key="9">
    <source>
        <dbReference type="ARBA" id="ARBA00023008"/>
    </source>
</evidence>
<dbReference type="NCBIfam" id="TIGR00726">
    <property type="entry name" value="peptidoglycan editing factor PgeF"/>
    <property type="match status" value="1"/>
</dbReference>
<evidence type="ECO:0000256" key="5">
    <source>
        <dbReference type="ARBA" id="ARBA00022723"/>
    </source>
</evidence>
<dbReference type="GO" id="GO:0017061">
    <property type="term" value="F:S-methyl-5-thioadenosine phosphorylase activity"/>
    <property type="evidence" value="ECO:0007669"/>
    <property type="project" value="UniProtKB-EC"/>
</dbReference>
<dbReference type="FunFam" id="3.60.140.10:FF:000001">
    <property type="entry name" value="Polyphenol oxidase"/>
    <property type="match status" value="1"/>
</dbReference>
<evidence type="ECO:0000256" key="10">
    <source>
        <dbReference type="ARBA" id="ARBA00047989"/>
    </source>
</evidence>
<protein>
    <recommendedName>
        <fullName evidence="13">Purine nucleoside phosphorylase</fullName>
    </recommendedName>
</protein>
<keyword evidence="6" id="KW-0378">Hydrolase</keyword>
<comment type="catalytic activity">
    <reaction evidence="12">
        <text>S-methyl-5'-thioadenosine + phosphate = 5-(methylsulfanyl)-alpha-D-ribose 1-phosphate + adenine</text>
        <dbReference type="Rhea" id="RHEA:11852"/>
        <dbReference type="ChEBI" id="CHEBI:16708"/>
        <dbReference type="ChEBI" id="CHEBI:17509"/>
        <dbReference type="ChEBI" id="CHEBI:43474"/>
        <dbReference type="ChEBI" id="CHEBI:58533"/>
        <dbReference type="EC" id="2.4.2.28"/>
    </reaction>
    <physiologicalReaction direction="left-to-right" evidence="12">
        <dbReference type="Rhea" id="RHEA:11853"/>
    </physiologicalReaction>
</comment>
<dbReference type="PROSITE" id="PS51257">
    <property type="entry name" value="PROKAR_LIPOPROTEIN"/>
    <property type="match status" value="1"/>
</dbReference>
<dbReference type="GO" id="GO:0016491">
    <property type="term" value="F:oxidoreductase activity"/>
    <property type="evidence" value="ECO:0007669"/>
    <property type="project" value="UniProtKB-KW"/>
</dbReference>
<evidence type="ECO:0000256" key="12">
    <source>
        <dbReference type="ARBA" id="ARBA00049893"/>
    </source>
</evidence>
<dbReference type="InterPro" id="IPR003730">
    <property type="entry name" value="Cu_polyphenol_OxRdtase"/>
</dbReference>
<dbReference type="Pfam" id="PF02578">
    <property type="entry name" value="Cu-oxidase_4"/>
    <property type="match status" value="1"/>
</dbReference>
<evidence type="ECO:0000256" key="6">
    <source>
        <dbReference type="ARBA" id="ARBA00022801"/>
    </source>
</evidence>
<dbReference type="PANTHER" id="PTHR30616">
    <property type="entry name" value="UNCHARACTERIZED PROTEIN YFIH"/>
    <property type="match status" value="1"/>
</dbReference>
<sequence length="245" mass="25982">MSTLIRPQWPAPATVAACSTTRHGGVSLPPYASLNLGAHVGDNPAAVTENRRSLVASAGLPAMPYWLEQVHGTDVLRLEGQAPSADALRADAVYTAVPGQVCAVMTADCLPVLFASRRGDEVAAAHAGWRGLCAGVLENTLKQFRCPPEELIAWFGPAIGPDAFEVGAEVRAAFVAENPATAAAFRAVGSKYMADIYQLARLRLQAAGVQDTYGGGRCTLTEPENFFSFRREGTTGRLATLIWLI</sequence>
<dbReference type="EMBL" id="PJZH01000051">
    <property type="protein sequence ID" value="PLR29343.1"/>
    <property type="molecule type" value="Genomic_DNA"/>
</dbReference>
<evidence type="ECO:0000256" key="8">
    <source>
        <dbReference type="ARBA" id="ARBA00023002"/>
    </source>
</evidence>
<comment type="catalytic activity">
    <reaction evidence="1">
        <text>inosine + phosphate = alpha-D-ribose 1-phosphate + hypoxanthine</text>
        <dbReference type="Rhea" id="RHEA:27646"/>
        <dbReference type="ChEBI" id="CHEBI:17368"/>
        <dbReference type="ChEBI" id="CHEBI:17596"/>
        <dbReference type="ChEBI" id="CHEBI:43474"/>
        <dbReference type="ChEBI" id="CHEBI:57720"/>
        <dbReference type="EC" id="2.4.2.1"/>
    </reaction>
    <physiologicalReaction direction="left-to-right" evidence="1">
        <dbReference type="Rhea" id="RHEA:27647"/>
    </physiologicalReaction>
</comment>
<keyword evidence="4" id="KW-0808">Transferase</keyword>
<comment type="similarity">
    <text evidence="3 13">Belongs to the purine nucleoside phosphorylase YfiH/LACC1 family.</text>
</comment>
<evidence type="ECO:0000313" key="15">
    <source>
        <dbReference type="Proteomes" id="UP000234503"/>
    </source>
</evidence>
<evidence type="ECO:0000256" key="4">
    <source>
        <dbReference type="ARBA" id="ARBA00022679"/>
    </source>
</evidence>
<organism evidence="14 15">
    <name type="scientific">Chimaeribacter coloradensis</name>
    <dbReference type="NCBI Taxonomy" id="2060068"/>
    <lineage>
        <taxon>Bacteria</taxon>
        <taxon>Pseudomonadati</taxon>
        <taxon>Pseudomonadota</taxon>
        <taxon>Gammaproteobacteria</taxon>
        <taxon>Enterobacterales</taxon>
        <taxon>Yersiniaceae</taxon>
        <taxon>Chimaeribacter</taxon>
    </lineage>
</organism>
<dbReference type="Gene3D" id="3.60.140.10">
    <property type="entry name" value="CNF1/YfiH-like putative cysteine hydrolases"/>
    <property type="match status" value="1"/>
</dbReference>
<keyword evidence="9" id="KW-0186">Copper</keyword>
<evidence type="ECO:0000256" key="1">
    <source>
        <dbReference type="ARBA" id="ARBA00000553"/>
    </source>
</evidence>
<dbReference type="InterPro" id="IPR038371">
    <property type="entry name" value="Cu_polyphenol_OxRdtase_sf"/>
</dbReference>
<dbReference type="GO" id="GO:0005507">
    <property type="term" value="F:copper ion binding"/>
    <property type="evidence" value="ECO:0007669"/>
    <property type="project" value="TreeGrafter"/>
</dbReference>
<dbReference type="CDD" id="cd16833">
    <property type="entry name" value="YfiH"/>
    <property type="match status" value="1"/>
</dbReference>
<comment type="catalytic activity">
    <reaction evidence="10">
        <text>adenosine + H2O + H(+) = inosine + NH4(+)</text>
        <dbReference type="Rhea" id="RHEA:24408"/>
        <dbReference type="ChEBI" id="CHEBI:15377"/>
        <dbReference type="ChEBI" id="CHEBI:15378"/>
        <dbReference type="ChEBI" id="CHEBI:16335"/>
        <dbReference type="ChEBI" id="CHEBI:17596"/>
        <dbReference type="ChEBI" id="CHEBI:28938"/>
        <dbReference type="EC" id="3.5.4.4"/>
    </reaction>
    <physiologicalReaction direction="left-to-right" evidence="10">
        <dbReference type="Rhea" id="RHEA:24409"/>
    </physiologicalReaction>
</comment>
<evidence type="ECO:0000256" key="3">
    <source>
        <dbReference type="ARBA" id="ARBA00007353"/>
    </source>
</evidence>
<comment type="cofactor">
    <cofactor evidence="2">
        <name>Zn(2+)</name>
        <dbReference type="ChEBI" id="CHEBI:29105"/>
    </cofactor>
</comment>
<dbReference type="Proteomes" id="UP000234503">
    <property type="component" value="Unassembled WGS sequence"/>
</dbReference>
<dbReference type="NCBIfam" id="NF007998">
    <property type="entry name" value="PRK10723.1"/>
    <property type="match status" value="1"/>
</dbReference>
<keyword evidence="5" id="KW-0479">Metal-binding</keyword>
<dbReference type="RefSeq" id="WP_101826999.1">
    <property type="nucleotide sequence ID" value="NZ_PJZH01000051.1"/>
</dbReference>
<name>A0A2N5DSX4_9GAMM</name>
<keyword evidence="8" id="KW-0560">Oxidoreductase</keyword>
<dbReference type="GO" id="GO:0016787">
    <property type="term" value="F:hydrolase activity"/>
    <property type="evidence" value="ECO:0007669"/>
    <property type="project" value="UniProtKB-KW"/>
</dbReference>
<reference evidence="14 15" key="1">
    <citation type="submission" date="2017-12" db="EMBL/GenBank/DDBJ databases">
        <title>Characterization of six clinical isolates of Enterochimera gen. nov., a novel genus of the Yersiniaciae family and the three species Enterochimera arupensis sp. nov., Enterochimera coloradensis sp. nov, and Enterochimera californica sp. nov.</title>
        <authorList>
            <person name="Rossi A."/>
            <person name="Fisher M."/>
        </authorList>
    </citation>
    <scope>NUCLEOTIDE SEQUENCE [LARGE SCALE GENOMIC DNA]</scope>
    <source>
        <strain evidence="15">2016-Iso4</strain>
    </source>
</reference>
<proteinExistence type="inferred from homology"/>
<gene>
    <name evidence="14" type="ORF">CYR32_20855</name>
</gene>
<evidence type="ECO:0000256" key="13">
    <source>
        <dbReference type="RuleBase" id="RU361274"/>
    </source>
</evidence>
<dbReference type="PANTHER" id="PTHR30616:SF2">
    <property type="entry name" value="PURINE NUCLEOSIDE PHOSPHORYLASE LACC1"/>
    <property type="match status" value="1"/>
</dbReference>
<accession>A0A2N5DSX4</accession>
<evidence type="ECO:0000256" key="7">
    <source>
        <dbReference type="ARBA" id="ARBA00022833"/>
    </source>
</evidence>
<comment type="caution">
    <text evidence="14">The sequence shown here is derived from an EMBL/GenBank/DDBJ whole genome shotgun (WGS) entry which is preliminary data.</text>
</comment>
<dbReference type="OrthoDB" id="4279at2"/>